<evidence type="ECO:0000256" key="7">
    <source>
        <dbReference type="ARBA" id="ARBA00023136"/>
    </source>
</evidence>
<dbReference type="NCBIfam" id="TIGR01695">
    <property type="entry name" value="murJ_mviN"/>
    <property type="match status" value="1"/>
</dbReference>
<keyword evidence="2 10" id="KW-1003">Cell membrane</keyword>
<evidence type="ECO:0000313" key="14">
    <source>
        <dbReference type="Proteomes" id="UP000317935"/>
    </source>
</evidence>
<dbReference type="EMBL" id="AP023036">
    <property type="protein sequence ID" value="BCD46463.1"/>
    <property type="molecule type" value="Genomic_DNA"/>
</dbReference>
<dbReference type="Proteomes" id="UP000317935">
    <property type="component" value="Chromosome"/>
</dbReference>
<feature type="transmembrane region" description="Helical" evidence="10">
    <location>
        <begin position="200"/>
        <end position="217"/>
    </location>
</feature>
<comment type="function">
    <text evidence="8 10 11">Involved in peptidoglycan biosynthesis. Transports lipid-linked peptidoglycan precursors from the inner to the outer leaflet of the cytoplasmic membrane.</text>
</comment>
<comment type="similarity">
    <text evidence="9 10 11">Belongs to the MurJ/MviN family.</text>
</comment>
<evidence type="ECO:0000256" key="6">
    <source>
        <dbReference type="ARBA" id="ARBA00022989"/>
    </source>
</evidence>
<feature type="transmembrane region" description="Helical" evidence="10">
    <location>
        <begin position="323"/>
        <end position="343"/>
    </location>
</feature>
<keyword evidence="10 11" id="KW-0961">Cell wall biogenesis/degradation</keyword>
<evidence type="ECO:0000313" key="12">
    <source>
        <dbReference type="EMBL" id="BCD46463.1"/>
    </source>
</evidence>
<dbReference type="UniPathway" id="UPA00219"/>
<dbReference type="Proteomes" id="UP000509742">
    <property type="component" value="Chromosome"/>
</dbReference>
<evidence type="ECO:0000256" key="9">
    <source>
        <dbReference type="ARBA" id="ARBA00061532"/>
    </source>
</evidence>
<reference evidence="12 15" key="2">
    <citation type="submission" date="2020-04" db="EMBL/GenBank/DDBJ databases">
        <title>Genomic analysis of gastric non-Helicobacter pylori Helicobacters isolated in Japan.</title>
        <authorList>
            <person name="Suzuki M."/>
            <person name="Rimbara E."/>
        </authorList>
    </citation>
    <scope>NUCLEOTIDE SEQUENCE [LARGE SCALE GENOMIC DNA]</scope>
    <source>
        <strain evidence="12 15">NHP19-0020</strain>
    </source>
</reference>
<feature type="transmembrane region" description="Helical" evidence="10">
    <location>
        <begin position="74"/>
        <end position="95"/>
    </location>
</feature>
<dbReference type="Pfam" id="PF03023">
    <property type="entry name" value="MurJ"/>
    <property type="match status" value="1"/>
</dbReference>
<accession>A0A6J4CZ73</accession>
<comment type="pathway">
    <text evidence="10">Cell wall biogenesis; peptidoglycan biosynthesis.</text>
</comment>
<feature type="transmembrane region" description="Helical" evidence="10">
    <location>
        <begin position="396"/>
        <end position="415"/>
    </location>
</feature>
<dbReference type="GO" id="GO:0005886">
    <property type="term" value="C:plasma membrane"/>
    <property type="evidence" value="ECO:0007669"/>
    <property type="project" value="UniProtKB-SubCell"/>
</dbReference>
<feature type="transmembrane region" description="Helical" evidence="10">
    <location>
        <begin position="148"/>
        <end position="168"/>
    </location>
</feature>
<sequence length="484" mass="54651">MLKRFFLTTSSGILCSRLAGFIRDLLSASVLGSGLYSDIFFVAFKFPNLFRRIFAEGAFSQSFLPAFISSRYKGAFAAGILGFFSLLLLVLVLLVDHFRFFCTKLLAYGFSPHTVELAKDIVAINFYYLLLVFWATFLSTLLQYKNHFWVSAYHTVLLNLAMIIALYFHRDQHTLEIVHTLSYAVLCGGIAQVALHFYPLYHLGFFKLFCVGVYTLFKRPLNPKQMRRQKIIKQERAHFFKQFIPGVLGNSASQISAFIDTFLASFLATGSISYLYYANRIFQLPLALFAIAISTALFPTIAKAIKEGNTHLAMQHMQQAFTFLTYMLLACTLGGIMLAKPILSLLFERGHFNSIDVMHSAAVFRAYLIGLLPFGLAKIFSLWLYSHKEQIKAAKIALYSLVFGTTCSLLLMPYLQASALALSSSLAGFLLCGLQIRAFGFKRFLGMIIFKDVLYLVLLLALEALVLALFLWALKSFKIWHLLI</sequence>
<dbReference type="HAMAP" id="MF_02078">
    <property type="entry name" value="MurJ_MviN"/>
    <property type="match status" value="1"/>
</dbReference>
<dbReference type="EMBL" id="AP019774">
    <property type="protein sequence ID" value="BCD70796.1"/>
    <property type="molecule type" value="Genomic_DNA"/>
</dbReference>
<gene>
    <name evidence="13" type="primary">mviN</name>
    <name evidence="10" type="synonym">murJ</name>
    <name evidence="12" type="ORF">NHP190020_15020</name>
    <name evidence="13" type="ORF">SNTW_14410</name>
</gene>
<evidence type="ECO:0000313" key="13">
    <source>
        <dbReference type="EMBL" id="BCD70796.1"/>
    </source>
</evidence>
<dbReference type="GO" id="GO:0034204">
    <property type="term" value="P:lipid translocation"/>
    <property type="evidence" value="ECO:0007669"/>
    <property type="project" value="TreeGrafter"/>
</dbReference>
<organism evidence="13 14">
    <name type="scientific">Helicobacter suis</name>
    <dbReference type="NCBI Taxonomy" id="104628"/>
    <lineage>
        <taxon>Bacteria</taxon>
        <taxon>Pseudomonadati</taxon>
        <taxon>Campylobacterota</taxon>
        <taxon>Epsilonproteobacteria</taxon>
        <taxon>Campylobacterales</taxon>
        <taxon>Helicobacteraceae</taxon>
        <taxon>Helicobacter</taxon>
    </lineage>
</organism>
<keyword evidence="10 11" id="KW-0813">Transport</keyword>
<dbReference type="GO" id="GO:0015648">
    <property type="term" value="F:lipid-linked peptidoglycan transporter activity"/>
    <property type="evidence" value="ECO:0007669"/>
    <property type="project" value="UniProtKB-UniRule"/>
</dbReference>
<comment type="subcellular location">
    <subcellularLocation>
        <location evidence="1 10">Cell membrane</location>
        <topology evidence="1 10">Multi-pass membrane protein</topology>
    </subcellularLocation>
</comment>
<dbReference type="InterPro" id="IPR051050">
    <property type="entry name" value="Lipid_II_flippase_MurJ/MviN"/>
</dbReference>
<dbReference type="PIRSF" id="PIRSF002869">
    <property type="entry name" value="MviN"/>
    <property type="match status" value="1"/>
</dbReference>
<protein>
    <recommendedName>
        <fullName evidence="10">Probable lipid II flippase MurJ</fullName>
    </recommendedName>
</protein>
<evidence type="ECO:0000256" key="4">
    <source>
        <dbReference type="ARBA" id="ARBA00022960"/>
    </source>
</evidence>
<evidence type="ECO:0000256" key="1">
    <source>
        <dbReference type="ARBA" id="ARBA00004651"/>
    </source>
</evidence>
<evidence type="ECO:0000256" key="8">
    <source>
        <dbReference type="ARBA" id="ARBA00060041"/>
    </source>
</evidence>
<proteinExistence type="inferred from homology"/>
<reference evidence="13 14" key="1">
    <citation type="submission" date="2019-06" db="EMBL/GenBank/DDBJ databases">
        <title>Complete genome sequence of Helicobacter suis SNTW101c.</title>
        <authorList>
            <person name="Rimbara E."/>
            <person name="Suzuki M."/>
            <person name="Matsui H."/>
            <person name="Nakamura M."/>
            <person name="Mori S."/>
            <person name="Shibayama K."/>
        </authorList>
    </citation>
    <scope>NUCLEOTIDE SEQUENCE [LARGE SCALE GENOMIC DNA]</scope>
    <source>
        <strain evidence="13 14">SNTW101c</strain>
    </source>
</reference>
<dbReference type="AlphaFoldDB" id="A0A6J4CZ73"/>
<evidence type="ECO:0000313" key="15">
    <source>
        <dbReference type="Proteomes" id="UP000509742"/>
    </source>
</evidence>
<keyword evidence="7 10" id="KW-0472">Membrane</keyword>
<evidence type="ECO:0000256" key="10">
    <source>
        <dbReference type="HAMAP-Rule" id="MF_02078"/>
    </source>
</evidence>
<keyword evidence="4 10" id="KW-0133">Cell shape</keyword>
<name>A0A6J4CZ73_9HELI</name>
<evidence type="ECO:0000256" key="11">
    <source>
        <dbReference type="PIRNR" id="PIRNR002869"/>
    </source>
</evidence>
<feature type="transmembrane region" description="Helical" evidence="10">
    <location>
        <begin position="121"/>
        <end position="142"/>
    </location>
</feature>
<dbReference type="PANTHER" id="PTHR47019:SF1">
    <property type="entry name" value="LIPID II FLIPPASE MURJ"/>
    <property type="match status" value="1"/>
</dbReference>
<dbReference type="GO" id="GO:0071555">
    <property type="term" value="P:cell wall organization"/>
    <property type="evidence" value="ECO:0007669"/>
    <property type="project" value="UniProtKB-UniRule"/>
</dbReference>
<dbReference type="GO" id="GO:0008360">
    <property type="term" value="P:regulation of cell shape"/>
    <property type="evidence" value="ECO:0007669"/>
    <property type="project" value="UniProtKB-UniRule"/>
</dbReference>
<feature type="transmembrane region" description="Helical" evidence="10">
    <location>
        <begin position="421"/>
        <end position="441"/>
    </location>
</feature>
<keyword evidence="5 10" id="KW-0573">Peptidoglycan synthesis</keyword>
<evidence type="ECO:0000256" key="2">
    <source>
        <dbReference type="ARBA" id="ARBA00022475"/>
    </source>
</evidence>
<feature type="transmembrane region" description="Helical" evidence="10">
    <location>
        <begin position="282"/>
        <end position="302"/>
    </location>
</feature>
<dbReference type="GO" id="GO:0009252">
    <property type="term" value="P:peptidoglycan biosynthetic process"/>
    <property type="evidence" value="ECO:0007669"/>
    <property type="project" value="UniProtKB-UniRule"/>
</dbReference>
<dbReference type="InterPro" id="IPR004268">
    <property type="entry name" value="MurJ"/>
</dbReference>
<feature type="transmembrane region" description="Helical" evidence="10">
    <location>
        <begin position="175"/>
        <end position="194"/>
    </location>
</feature>
<feature type="transmembrane region" description="Helical" evidence="10">
    <location>
        <begin position="363"/>
        <end position="384"/>
    </location>
</feature>
<keyword evidence="15" id="KW-1185">Reference proteome</keyword>
<evidence type="ECO:0000256" key="5">
    <source>
        <dbReference type="ARBA" id="ARBA00022984"/>
    </source>
</evidence>
<dbReference type="PRINTS" id="PR01806">
    <property type="entry name" value="VIRFACTRMVIN"/>
</dbReference>
<dbReference type="PANTHER" id="PTHR47019">
    <property type="entry name" value="LIPID II FLIPPASE MURJ"/>
    <property type="match status" value="1"/>
</dbReference>
<feature type="transmembrane region" description="Helical" evidence="10">
    <location>
        <begin position="453"/>
        <end position="474"/>
    </location>
</feature>
<feature type="transmembrane region" description="Helical" evidence="10">
    <location>
        <begin position="257"/>
        <end position="276"/>
    </location>
</feature>
<keyword evidence="6 10" id="KW-1133">Transmembrane helix</keyword>
<dbReference type="RefSeq" id="WP_034375399.1">
    <property type="nucleotide sequence ID" value="NZ_AP019774.1"/>
</dbReference>
<dbReference type="CDD" id="cd13123">
    <property type="entry name" value="MATE_MurJ_like"/>
    <property type="match status" value="1"/>
</dbReference>
<dbReference type="GeneID" id="56928952"/>
<keyword evidence="3 10" id="KW-0812">Transmembrane</keyword>
<evidence type="ECO:0000256" key="3">
    <source>
        <dbReference type="ARBA" id="ARBA00022692"/>
    </source>
</evidence>